<keyword evidence="4" id="KW-0175">Coiled coil</keyword>
<dbReference type="PATRIC" id="fig|449659.4.peg.1830"/>
<evidence type="ECO:0000256" key="1">
    <source>
        <dbReference type="ARBA" id="ARBA00022737"/>
    </source>
</evidence>
<dbReference type="GO" id="GO:0050660">
    <property type="term" value="F:flavin adenine dinucleotide binding"/>
    <property type="evidence" value="ECO:0007669"/>
    <property type="project" value="InterPro"/>
</dbReference>
<proteinExistence type="predicted"/>
<dbReference type="CDD" id="cd04590">
    <property type="entry name" value="CBS_pair_CorC_HlyC_assoc"/>
    <property type="match status" value="1"/>
</dbReference>
<dbReference type="EMBL" id="JQCN01000040">
    <property type="protein sequence ID" value="KRN98805.1"/>
    <property type="molecule type" value="Genomic_DNA"/>
</dbReference>
<keyword evidence="5" id="KW-0812">Transmembrane</keyword>
<keyword evidence="1" id="KW-0677">Repeat</keyword>
<feature type="domain" description="CBS" evidence="6">
    <location>
        <begin position="283"/>
        <end position="340"/>
    </location>
</feature>
<dbReference type="SUPFAM" id="SSF54631">
    <property type="entry name" value="CBS-domain pair"/>
    <property type="match status" value="1"/>
</dbReference>
<dbReference type="SUPFAM" id="SSF56176">
    <property type="entry name" value="FAD-binding/transporter-associated domain-like"/>
    <property type="match status" value="1"/>
</dbReference>
<keyword evidence="5" id="KW-0472">Membrane</keyword>
<dbReference type="STRING" id="449659.IV66_GL001790"/>
<protein>
    <submittedName>
        <fullName evidence="7">Ion Mg(2+) C(O2+) transport protein</fullName>
    </submittedName>
</protein>
<evidence type="ECO:0000256" key="2">
    <source>
        <dbReference type="ARBA" id="ARBA00023122"/>
    </source>
</evidence>
<accession>A0A0R2LG39</accession>
<dbReference type="Proteomes" id="UP000051886">
    <property type="component" value="Unassembled WGS sequence"/>
</dbReference>
<dbReference type="OrthoDB" id="9798188at2"/>
<evidence type="ECO:0000256" key="4">
    <source>
        <dbReference type="SAM" id="Coils"/>
    </source>
</evidence>
<dbReference type="InterPro" id="IPR044751">
    <property type="entry name" value="Ion_transp-like_CBS"/>
</dbReference>
<dbReference type="AlphaFoldDB" id="A0A0R2LG39"/>
<dbReference type="PROSITE" id="PS51371">
    <property type="entry name" value="CBS"/>
    <property type="match status" value="1"/>
</dbReference>
<keyword evidence="5" id="KW-1133">Transmembrane helix</keyword>
<dbReference type="SMART" id="SM01091">
    <property type="entry name" value="CorC_HlyC"/>
    <property type="match status" value="1"/>
</dbReference>
<keyword evidence="8" id="KW-1185">Reference proteome</keyword>
<evidence type="ECO:0000256" key="3">
    <source>
        <dbReference type="PROSITE-ProRule" id="PRU00703"/>
    </source>
</evidence>
<dbReference type="InterPro" id="IPR016169">
    <property type="entry name" value="FAD-bd_PCMH_sub2"/>
</dbReference>
<evidence type="ECO:0000313" key="8">
    <source>
        <dbReference type="Proteomes" id="UP000051886"/>
    </source>
</evidence>
<dbReference type="InterPro" id="IPR000644">
    <property type="entry name" value="CBS_dom"/>
</dbReference>
<evidence type="ECO:0000259" key="6">
    <source>
        <dbReference type="PROSITE" id="PS51371"/>
    </source>
</evidence>
<feature type="transmembrane region" description="Helical" evidence="5">
    <location>
        <begin position="140"/>
        <end position="159"/>
    </location>
</feature>
<feature type="coiled-coil region" evidence="4">
    <location>
        <begin position="296"/>
        <end position="343"/>
    </location>
</feature>
<dbReference type="InterPro" id="IPR046342">
    <property type="entry name" value="CBS_dom_sf"/>
</dbReference>
<dbReference type="Gene3D" id="3.10.580.10">
    <property type="entry name" value="CBS-domain"/>
    <property type="match status" value="1"/>
</dbReference>
<evidence type="ECO:0000256" key="5">
    <source>
        <dbReference type="SAM" id="Phobius"/>
    </source>
</evidence>
<dbReference type="Gene3D" id="3.30.465.10">
    <property type="match status" value="1"/>
</dbReference>
<evidence type="ECO:0000313" key="7">
    <source>
        <dbReference type="EMBL" id="KRN98805.1"/>
    </source>
</evidence>
<sequence length="457" mass="51524">MDADPGQQWSLLILAVVLLVVAFCFALYEQTLRATTTQSLENMSAAFSVNKQEKVANLVKNLPREYQLAHCARLTNCLVAWLLIVTSTLSSLSGSLTNFIGGAIVFGLVISLIDDPLFVKLPLKLVDGSVTKRALKGYLYGHWTVVLFVPLVFITDWLGSVLGKNKNAPVAPTQVMSWQNIVDMIEEGRSKGEIDNDEYEMIEGILSLHEKMAREVMVPRIDAFMIDINNDNDRSIDDILQMNYSRVPVYHEDKDDIIGVVHIKNLVKTARRFGFEHTTIRQVMQEPFFVPETIMIDQLIYEMKKKQNQMAVLLDEYGGVVGIVTLEDLIEEIVGEIEDESDEPDQMVVSLTPADFLVQGRMALDDFNDEFGIDLQNSDFDTIAGFMITQLGYIPEETNVDSVELDDGTKLVVHKMDGDRLLQIEVELSHAAVDYRVAREKSQKKAQEKLELNQENK</sequence>
<dbReference type="InterPro" id="IPR036318">
    <property type="entry name" value="FAD-bd_PCMH-like_sf"/>
</dbReference>
<feature type="transmembrane region" description="Helical" evidence="5">
    <location>
        <begin position="99"/>
        <end position="119"/>
    </location>
</feature>
<dbReference type="FunFam" id="3.10.580.10:FF:000002">
    <property type="entry name" value="Magnesium/cobalt efflux protein CorC"/>
    <property type="match status" value="1"/>
</dbReference>
<organism evidence="7 8">
    <name type="scientific">Ligilactobacillus pobuzihii</name>
    <dbReference type="NCBI Taxonomy" id="449659"/>
    <lineage>
        <taxon>Bacteria</taxon>
        <taxon>Bacillati</taxon>
        <taxon>Bacillota</taxon>
        <taxon>Bacilli</taxon>
        <taxon>Lactobacillales</taxon>
        <taxon>Lactobacillaceae</taxon>
        <taxon>Ligilactobacillus</taxon>
    </lineage>
</organism>
<keyword evidence="2 3" id="KW-0129">CBS domain</keyword>
<reference evidence="7 8" key="1">
    <citation type="journal article" date="2015" name="Genome Announc.">
        <title>Expanding the biotechnology potential of lactobacilli through comparative genomics of 213 strains and associated genera.</title>
        <authorList>
            <person name="Sun Z."/>
            <person name="Harris H.M."/>
            <person name="McCann A."/>
            <person name="Guo C."/>
            <person name="Argimon S."/>
            <person name="Zhang W."/>
            <person name="Yang X."/>
            <person name="Jeffery I.B."/>
            <person name="Cooney J.C."/>
            <person name="Kagawa T.F."/>
            <person name="Liu W."/>
            <person name="Song Y."/>
            <person name="Salvetti E."/>
            <person name="Wrobel A."/>
            <person name="Rasinkangas P."/>
            <person name="Parkhill J."/>
            <person name="Rea M.C."/>
            <person name="O'Sullivan O."/>
            <person name="Ritari J."/>
            <person name="Douillard F.P."/>
            <person name="Paul Ross R."/>
            <person name="Yang R."/>
            <person name="Briner A.E."/>
            <person name="Felis G.E."/>
            <person name="de Vos W.M."/>
            <person name="Barrangou R."/>
            <person name="Klaenhammer T.R."/>
            <person name="Caufield P.W."/>
            <person name="Cui Y."/>
            <person name="Zhang H."/>
            <person name="O'Toole P.W."/>
        </authorList>
    </citation>
    <scope>NUCLEOTIDE SEQUENCE [LARGE SCALE GENOMIC DNA]</scope>
    <source>
        <strain evidence="7 8">NBRC 103219</strain>
    </source>
</reference>
<dbReference type="Pfam" id="PF03471">
    <property type="entry name" value="CorC_HlyC"/>
    <property type="match status" value="1"/>
</dbReference>
<name>A0A0R2LG39_9LACO</name>
<dbReference type="Pfam" id="PF00571">
    <property type="entry name" value="CBS"/>
    <property type="match status" value="2"/>
</dbReference>
<feature type="transmembrane region" description="Helical" evidence="5">
    <location>
        <begin position="6"/>
        <end position="28"/>
    </location>
</feature>
<comment type="caution">
    <text evidence="7">The sequence shown here is derived from an EMBL/GenBank/DDBJ whole genome shotgun (WGS) entry which is preliminary data.</text>
</comment>
<dbReference type="RefSeq" id="WP_017866818.1">
    <property type="nucleotide sequence ID" value="NZ_BJYB01000026.1"/>
</dbReference>
<gene>
    <name evidence="7" type="ORF">IV66_GL001790</name>
</gene>
<dbReference type="PANTHER" id="PTHR22777:SF17">
    <property type="entry name" value="UPF0053 PROTEIN SLL0260"/>
    <property type="match status" value="1"/>
</dbReference>
<dbReference type="GO" id="GO:0005886">
    <property type="term" value="C:plasma membrane"/>
    <property type="evidence" value="ECO:0007669"/>
    <property type="project" value="TreeGrafter"/>
</dbReference>
<dbReference type="PANTHER" id="PTHR22777">
    <property type="entry name" value="HEMOLYSIN-RELATED"/>
    <property type="match status" value="1"/>
</dbReference>
<dbReference type="InterPro" id="IPR005170">
    <property type="entry name" value="Transptr-assoc_dom"/>
</dbReference>